<gene>
    <name evidence="5" type="ordered locus">SL003B_1032</name>
</gene>
<evidence type="ECO:0000259" key="4">
    <source>
        <dbReference type="PROSITE" id="PS50932"/>
    </source>
</evidence>
<evidence type="ECO:0000313" key="6">
    <source>
        <dbReference type="Proteomes" id="UP000008130"/>
    </source>
</evidence>
<dbReference type="KEGG" id="pgv:SL003B_1032"/>
<keyword evidence="1" id="KW-0805">Transcription regulation</keyword>
<dbReference type="InterPro" id="IPR000843">
    <property type="entry name" value="HTH_LacI"/>
</dbReference>
<accession>F2IYL4</accession>
<dbReference type="PANTHER" id="PTHR30146">
    <property type="entry name" value="LACI-RELATED TRANSCRIPTIONAL REPRESSOR"/>
    <property type="match status" value="1"/>
</dbReference>
<dbReference type="PROSITE" id="PS50932">
    <property type="entry name" value="HTH_LACI_2"/>
    <property type="match status" value="1"/>
</dbReference>
<keyword evidence="2" id="KW-0238">DNA-binding</keyword>
<dbReference type="PANTHER" id="PTHR30146:SF109">
    <property type="entry name" value="HTH-TYPE TRANSCRIPTIONAL REGULATOR GALS"/>
    <property type="match status" value="1"/>
</dbReference>
<dbReference type="InterPro" id="IPR046335">
    <property type="entry name" value="LacI/GalR-like_sensor"/>
</dbReference>
<dbReference type="SUPFAM" id="SSF53822">
    <property type="entry name" value="Periplasmic binding protein-like I"/>
    <property type="match status" value="1"/>
</dbReference>
<dbReference type="Pfam" id="PF00356">
    <property type="entry name" value="LacI"/>
    <property type="match status" value="1"/>
</dbReference>
<dbReference type="CDD" id="cd06267">
    <property type="entry name" value="PBP1_LacI_sugar_binding-like"/>
    <property type="match status" value="1"/>
</dbReference>
<dbReference type="OrthoDB" id="7946617at2"/>
<feature type="domain" description="HTH lacI-type" evidence="4">
    <location>
        <begin position="13"/>
        <end position="69"/>
    </location>
</feature>
<evidence type="ECO:0000313" key="5">
    <source>
        <dbReference type="EMBL" id="ADZ69461.1"/>
    </source>
</evidence>
<dbReference type="Proteomes" id="UP000008130">
    <property type="component" value="Chromosome"/>
</dbReference>
<dbReference type="Gene3D" id="3.40.50.2300">
    <property type="match status" value="2"/>
</dbReference>
<dbReference type="RefSeq" id="WP_013651779.1">
    <property type="nucleotide sequence ID" value="NC_015259.1"/>
</dbReference>
<keyword evidence="6" id="KW-1185">Reference proteome</keyword>
<reference evidence="5 6" key="1">
    <citation type="journal article" date="2011" name="J. Bacteriol.">
        <title>Complete genome sequence of Polymorphum gilvum SL003B-26A1T, a crude oil-degrading bacterium from oil-polluted saline soil.</title>
        <authorList>
            <person name="Li S.G."/>
            <person name="Tang Y.Q."/>
            <person name="Nie Y."/>
            <person name="Cai M."/>
            <person name="Wu X.L."/>
        </authorList>
    </citation>
    <scope>NUCLEOTIDE SEQUENCE [LARGE SCALE GENOMIC DNA]</scope>
    <source>
        <strain evidence="6">LMG 25793 / CGMCC 1.9160 / SL003B-26A1</strain>
    </source>
</reference>
<evidence type="ECO:0000256" key="1">
    <source>
        <dbReference type="ARBA" id="ARBA00023015"/>
    </source>
</evidence>
<proteinExistence type="predicted"/>
<dbReference type="CDD" id="cd01392">
    <property type="entry name" value="HTH_LacI"/>
    <property type="match status" value="1"/>
</dbReference>
<dbReference type="GO" id="GO:0003700">
    <property type="term" value="F:DNA-binding transcription factor activity"/>
    <property type="evidence" value="ECO:0007669"/>
    <property type="project" value="TreeGrafter"/>
</dbReference>
<dbReference type="HOGENOM" id="CLU_037628_6_1_5"/>
<dbReference type="Pfam" id="PF13377">
    <property type="entry name" value="Peripla_BP_3"/>
    <property type="match status" value="1"/>
</dbReference>
<dbReference type="eggNOG" id="COG1609">
    <property type="taxonomic scope" value="Bacteria"/>
</dbReference>
<dbReference type="AlphaFoldDB" id="F2IYL4"/>
<dbReference type="Gene3D" id="1.10.260.40">
    <property type="entry name" value="lambda repressor-like DNA-binding domains"/>
    <property type="match status" value="1"/>
</dbReference>
<protein>
    <submittedName>
        <fullName evidence="5">Catabolite control protein A (Glucose-resistance amylase regulator)</fullName>
    </submittedName>
</protein>
<name>F2IYL4_POLGS</name>
<dbReference type="SMART" id="SM00354">
    <property type="entry name" value="HTH_LACI"/>
    <property type="match status" value="1"/>
</dbReference>
<dbReference type="STRING" id="991905.SL003B_1032"/>
<dbReference type="InterPro" id="IPR028082">
    <property type="entry name" value="Peripla_BP_I"/>
</dbReference>
<dbReference type="SUPFAM" id="SSF47413">
    <property type="entry name" value="lambda repressor-like DNA-binding domains"/>
    <property type="match status" value="1"/>
</dbReference>
<dbReference type="InterPro" id="IPR010982">
    <property type="entry name" value="Lambda_DNA-bd_dom_sf"/>
</dbReference>
<evidence type="ECO:0000256" key="3">
    <source>
        <dbReference type="ARBA" id="ARBA00023163"/>
    </source>
</evidence>
<dbReference type="EMBL" id="CP002568">
    <property type="protein sequence ID" value="ADZ69461.1"/>
    <property type="molecule type" value="Genomic_DNA"/>
</dbReference>
<evidence type="ECO:0000256" key="2">
    <source>
        <dbReference type="ARBA" id="ARBA00023125"/>
    </source>
</evidence>
<dbReference type="GO" id="GO:0000976">
    <property type="term" value="F:transcription cis-regulatory region binding"/>
    <property type="evidence" value="ECO:0007669"/>
    <property type="project" value="TreeGrafter"/>
</dbReference>
<dbReference type="PATRIC" id="fig|991905.3.peg.1050"/>
<sequence>MDDRTPPERKKRPTLKDVARLAGVHVSTVSRTLDPNADHLIRDEVKEKIRAVCRELNYRPNSIASSLRTNRTKTIGVVIPDITNLLFPPIFRGIEDELAAQGYAAIMVNTDGDADREEQLTETLIARGVDGIIAASVPRQDAHIARMAQRGFPIVTVNRRLDDPSVPSVTNDDDFGIKRILTHLVALGHRRIVHIAGPQSLSTGKLRAEAFARYHAEILEQAEPPVIVYAESFNEAEGERCAEQILAKGTPVTAALCANDRLAIGAIAAFKRRGLKVPEDISVTGFNDMALVDRIDPPLTTIRIQHYEIGRNAARMILAMIENGTLPPDGHKVLPVELVVRQSSGPAPRP</sequence>
<organism evidence="5 6">
    <name type="scientific">Polymorphum gilvum (strain LMG 25793 / CGMCC 1.9160 / SL003B-26A1)</name>
    <dbReference type="NCBI Taxonomy" id="991905"/>
    <lineage>
        <taxon>Bacteria</taxon>
        <taxon>Pseudomonadati</taxon>
        <taxon>Pseudomonadota</taxon>
        <taxon>Alphaproteobacteria</taxon>
        <taxon>Rhodobacterales</taxon>
        <taxon>Paracoccaceae</taxon>
        <taxon>Polymorphum</taxon>
    </lineage>
</organism>
<keyword evidence="3" id="KW-0804">Transcription</keyword>